<feature type="region of interest" description="Disordered" evidence="3">
    <location>
        <begin position="449"/>
        <end position="592"/>
    </location>
</feature>
<feature type="compositionally biased region" description="Polar residues" evidence="3">
    <location>
        <begin position="523"/>
        <end position="537"/>
    </location>
</feature>
<evidence type="ECO:0008006" key="8">
    <source>
        <dbReference type="Google" id="ProtNLM"/>
    </source>
</evidence>
<feature type="compositionally biased region" description="Low complexity" evidence="3">
    <location>
        <begin position="38"/>
        <end position="53"/>
    </location>
</feature>
<dbReference type="GO" id="GO:0003723">
    <property type="term" value="F:RNA binding"/>
    <property type="evidence" value="ECO:0007669"/>
    <property type="project" value="UniProtKB-UniRule"/>
</dbReference>
<feature type="region of interest" description="Disordered" evidence="3">
    <location>
        <begin position="321"/>
        <end position="353"/>
    </location>
</feature>
<dbReference type="Pfam" id="PF00035">
    <property type="entry name" value="dsrm"/>
    <property type="match status" value="1"/>
</dbReference>
<dbReference type="Pfam" id="PF00498">
    <property type="entry name" value="FHA"/>
    <property type="match status" value="1"/>
</dbReference>
<evidence type="ECO:0000313" key="7">
    <source>
        <dbReference type="Proteomes" id="UP000193498"/>
    </source>
</evidence>
<dbReference type="Proteomes" id="UP000193498">
    <property type="component" value="Unassembled WGS sequence"/>
</dbReference>
<feature type="domain" description="DRBM" evidence="5">
    <location>
        <begin position="229"/>
        <end position="299"/>
    </location>
</feature>
<feature type="domain" description="FHA" evidence="4">
    <location>
        <begin position="96"/>
        <end position="146"/>
    </location>
</feature>
<dbReference type="CDD" id="cd22677">
    <property type="entry name" value="FHA_Kanadaptin"/>
    <property type="match status" value="1"/>
</dbReference>
<protein>
    <recommendedName>
        <fullName evidence="8">SMAD/FHA domain-containing protein</fullName>
    </recommendedName>
</protein>
<dbReference type="AlphaFoldDB" id="A0A1Y1XNY0"/>
<evidence type="ECO:0000256" key="3">
    <source>
        <dbReference type="SAM" id="MobiDB-lite"/>
    </source>
</evidence>
<dbReference type="SUPFAM" id="SSF49879">
    <property type="entry name" value="SMAD/FHA domain"/>
    <property type="match status" value="1"/>
</dbReference>
<keyword evidence="2" id="KW-0175">Coiled coil</keyword>
<proteinExistence type="predicted"/>
<dbReference type="PROSITE" id="PS50006">
    <property type="entry name" value="FHA_DOMAIN"/>
    <property type="match status" value="1"/>
</dbReference>
<dbReference type="SUPFAM" id="SSF54768">
    <property type="entry name" value="dsRNA-binding domain-like"/>
    <property type="match status" value="1"/>
</dbReference>
<dbReference type="InterPro" id="IPR008984">
    <property type="entry name" value="SMAD_FHA_dom_sf"/>
</dbReference>
<evidence type="ECO:0000256" key="2">
    <source>
        <dbReference type="SAM" id="Coils"/>
    </source>
</evidence>
<dbReference type="SMART" id="SM00240">
    <property type="entry name" value="FHA"/>
    <property type="match status" value="1"/>
</dbReference>
<dbReference type="OrthoDB" id="444265at2759"/>
<dbReference type="InterPro" id="IPR050923">
    <property type="entry name" value="Cell_Proc_Reg/RNA_Proc"/>
</dbReference>
<dbReference type="PANTHER" id="PTHR23308">
    <property type="entry name" value="NUCLEAR INHIBITOR OF PROTEIN PHOSPHATASE-1"/>
    <property type="match status" value="1"/>
</dbReference>
<gene>
    <name evidence="6" type="ORF">K493DRAFT_359887</name>
</gene>
<comment type="caution">
    <text evidence="6">The sequence shown here is derived from an EMBL/GenBank/DDBJ whole genome shotgun (WGS) entry which is preliminary data.</text>
</comment>
<feature type="region of interest" description="Disordered" evidence="3">
    <location>
        <begin position="1"/>
        <end position="60"/>
    </location>
</feature>
<accession>A0A1Y1XNY0</accession>
<feature type="compositionally biased region" description="Polar residues" evidence="3">
    <location>
        <begin position="449"/>
        <end position="463"/>
    </location>
</feature>
<feature type="compositionally biased region" description="Basic and acidic residues" evidence="3">
    <location>
        <begin position="547"/>
        <end position="559"/>
    </location>
</feature>
<sequence length="592" mass="66087">MDSFALPAPKQKSVKSNESEPPISEKKSAEFKVPAALTPSEASTDSSSSDSAPTIPPLNYQKPDWSGLPTRSYHFDVIKGGLLIETFEVTTEKEFIVVGRLPFCDVSLEHPSVSRYHAIIQFQNNGEIFLYDLKSAQGTRVNKQSLPPRKYHRIRVGDQIRFGQSTRLFVLQGLEEDTLAESEHLIHDGEISTNSANRELHGGGIEEEEVFPSDDSKYIEDENIFYRKDPKKALKNFLENQGEEMEFEVEEEGTGEERMYLVRVKLPLFETDTYGIGQDSKRKDAEKLAALDACIRLDRMGILRNSNESELAKRKNHMKELLGDDDSDDDSFFDRTGAAEKSKQKKAQKKSSETVQTYESLCEKKSELQAKIDSLANKISEGIVQTENLAKKAQAEEDDLDEYMASLDRDIKGSNISVLKRQLQGMEMEMQKLDKLIEITKPTDIFASLSASTDKAVRNTQGNGLDKAPYSDITELKPAVQAPTGASASKPSIPKKTDIQPSEPAFPESEGVELPPPDKAPESVQSKRPNSDNTTVPSKRRQFGVPTREEYEAKDKEAEVAQEIEAEEDVTWQPPEGQTGDGKTALNAKYGY</sequence>
<feature type="coiled-coil region" evidence="2">
    <location>
        <begin position="358"/>
        <end position="436"/>
    </location>
</feature>
<dbReference type="STRING" id="1314790.A0A1Y1XNY0"/>
<dbReference type="EMBL" id="MCFE01000553">
    <property type="protein sequence ID" value="ORX87433.1"/>
    <property type="molecule type" value="Genomic_DNA"/>
</dbReference>
<feature type="compositionally biased region" description="Acidic residues" evidence="3">
    <location>
        <begin position="560"/>
        <end position="570"/>
    </location>
</feature>
<keyword evidence="1" id="KW-0694">RNA-binding</keyword>
<dbReference type="PROSITE" id="PS50137">
    <property type="entry name" value="DS_RBD"/>
    <property type="match status" value="1"/>
</dbReference>
<name>A0A1Y1XNY0_9FUNG</name>
<organism evidence="6 7">
    <name type="scientific">Basidiobolus meristosporus CBS 931.73</name>
    <dbReference type="NCBI Taxonomy" id="1314790"/>
    <lineage>
        <taxon>Eukaryota</taxon>
        <taxon>Fungi</taxon>
        <taxon>Fungi incertae sedis</taxon>
        <taxon>Zoopagomycota</taxon>
        <taxon>Entomophthoromycotina</taxon>
        <taxon>Basidiobolomycetes</taxon>
        <taxon>Basidiobolales</taxon>
        <taxon>Basidiobolaceae</taxon>
        <taxon>Basidiobolus</taxon>
    </lineage>
</organism>
<dbReference type="Gene3D" id="2.60.200.20">
    <property type="match status" value="1"/>
</dbReference>
<feature type="compositionally biased region" description="Basic and acidic residues" evidence="3">
    <location>
        <begin position="15"/>
        <end position="30"/>
    </location>
</feature>
<keyword evidence="7" id="KW-1185">Reference proteome</keyword>
<evidence type="ECO:0000259" key="5">
    <source>
        <dbReference type="PROSITE" id="PS50137"/>
    </source>
</evidence>
<evidence type="ECO:0000313" key="6">
    <source>
        <dbReference type="EMBL" id="ORX87433.1"/>
    </source>
</evidence>
<dbReference type="InterPro" id="IPR014720">
    <property type="entry name" value="dsRBD_dom"/>
</dbReference>
<evidence type="ECO:0000259" key="4">
    <source>
        <dbReference type="PROSITE" id="PS50006"/>
    </source>
</evidence>
<evidence type="ECO:0000256" key="1">
    <source>
        <dbReference type="PROSITE-ProRule" id="PRU00266"/>
    </source>
</evidence>
<dbReference type="SMART" id="SM00358">
    <property type="entry name" value="DSRM"/>
    <property type="match status" value="1"/>
</dbReference>
<dbReference type="InterPro" id="IPR000253">
    <property type="entry name" value="FHA_dom"/>
</dbReference>
<dbReference type="Gene3D" id="3.30.160.20">
    <property type="match status" value="1"/>
</dbReference>
<dbReference type="InParanoid" id="A0A1Y1XNY0"/>
<reference evidence="6 7" key="1">
    <citation type="submission" date="2016-07" db="EMBL/GenBank/DDBJ databases">
        <title>Pervasive Adenine N6-methylation of Active Genes in Fungi.</title>
        <authorList>
            <consortium name="DOE Joint Genome Institute"/>
            <person name="Mondo S.J."/>
            <person name="Dannebaum R.O."/>
            <person name="Kuo R.C."/>
            <person name="Labutti K."/>
            <person name="Haridas S."/>
            <person name="Kuo A."/>
            <person name="Salamov A."/>
            <person name="Ahrendt S.R."/>
            <person name="Lipzen A."/>
            <person name="Sullivan W."/>
            <person name="Andreopoulos W.B."/>
            <person name="Clum A."/>
            <person name="Lindquist E."/>
            <person name="Daum C."/>
            <person name="Ramamoorthy G.K."/>
            <person name="Gryganskyi A."/>
            <person name="Culley D."/>
            <person name="Magnuson J.K."/>
            <person name="James T.Y."/>
            <person name="O'Malley M.A."/>
            <person name="Stajich J.E."/>
            <person name="Spatafora J.W."/>
            <person name="Visel A."/>
            <person name="Grigoriev I.V."/>
        </authorList>
    </citation>
    <scope>NUCLEOTIDE SEQUENCE [LARGE SCALE GENOMIC DNA]</scope>
    <source>
        <strain evidence="6 7">CBS 931.73</strain>
    </source>
</reference>